<dbReference type="InterPro" id="IPR011330">
    <property type="entry name" value="Glyco_hydro/deAcase_b/a-brl"/>
</dbReference>
<name>A0A644WQ81_9ZZZZ</name>
<sequence length="686" mass="77126">MIKTVHVVFKTHLDIGFTDFAARTIERYHKQFIPQAIEVAKQLRQKGGKERLVWTTGSWLVKDYLEASGPEEKALFVDAVEAGDITWHALPFTTHTELMSGPLVEYALSLSQNLDARFGHTTIAAKMTDVPGHTLALVPFLAKAGVQFLHIGVNGGSPLPDVPPLFVWRAPTGEEVLVQYDASYGSSEPIGELEDVLVIENSADNAGPPKAEEVYAVFEKLEKKYPGSVIMASDLSSYARAILPFKHTLPVVKGEIGDTWIHGIGSDPYKVSCLKRLLAWAQTNVEVLGNDRFMDRLLMICEHTWGMDFKKYLGDYTNYAIEDFHRAREQDIVAASAVPPAYRFIEAFAQKEYAHIFGEQDQRRKTRRYSLFSASHQEQRSYVEQAIASLPPLLRQQALDSLKPRNTSIDRKEKPAYRLSSNTPIQIGSVQVVIADDGSISSLLTSDGRQMAKGEGIGVYRYESFSSADYDRFHHQYNRNFESGRDWILADYGKPGMEALQPAPEHRLCKARLTDLVRCDAKDIVQIRASLEADEESPRGAPKHIHILYCFSKAGTLVEITLAWNEKEATRLPEALWLSIGLNTEEGGTWRMRKLGQSLPLDTTVSKGARSIHAVEGLAYEHATKPLLIENLDSPLVSLGQRKLLCFDDELPRNDGVFHFNLYNNIWNTNFPLWYEEDGRSTLRIT</sequence>
<dbReference type="InterPro" id="IPR027291">
    <property type="entry name" value="Glyco_hydro_38_N_sf"/>
</dbReference>
<gene>
    <name evidence="1" type="ORF">SDC9_51918</name>
</gene>
<organism evidence="1">
    <name type="scientific">bioreactor metagenome</name>
    <dbReference type="NCBI Taxonomy" id="1076179"/>
    <lineage>
        <taxon>unclassified sequences</taxon>
        <taxon>metagenomes</taxon>
        <taxon>ecological metagenomes</taxon>
    </lineage>
</organism>
<dbReference type="InterPro" id="IPR032482">
    <property type="entry name" value="DUF5054"/>
</dbReference>
<dbReference type="CDD" id="cd10791">
    <property type="entry name" value="GH38N_AMII_like_1"/>
    <property type="match status" value="1"/>
</dbReference>
<comment type="caution">
    <text evidence="1">The sequence shown here is derived from an EMBL/GenBank/DDBJ whole genome shotgun (WGS) entry which is preliminary data.</text>
</comment>
<dbReference type="AlphaFoldDB" id="A0A644WQ81"/>
<dbReference type="GO" id="GO:0005975">
    <property type="term" value="P:carbohydrate metabolic process"/>
    <property type="evidence" value="ECO:0007669"/>
    <property type="project" value="InterPro"/>
</dbReference>
<evidence type="ECO:0008006" key="2">
    <source>
        <dbReference type="Google" id="ProtNLM"/>
    </source>
</evidence>
<dbReference type="SUPFAM" id="SSF88713">
    <property type="entry name" value="Glycoside hydrolase/deacetylase"/>
    <property type="match status" value="1"/>
</dbReference>
<protein>
    <recommendedName>
        <fullName evidence="2">Glycoside hydrolase family 38 N-terminal domain-containing protein</fullName>
    </recommendedName>
</protein>
<proteinExistence type="predicted"/>
<accession>A0A644WQ81</accession>
<dbReference type="Gene3D" id="3.20.110.10">
    <property type="entry name" value="Glycoside hydrolase 38, N terminal domain"/>
    <property type="match status" value="1"/>
</dbReference>
<evidence type="ECO:0000313" key="1">
    <source>
        <dbReference type="EMBL" id="MPM05628.1"/>
    </source>
</evidence>
<dbReference type="Pfam" id="PF16477">
    <property type="entry name" value="DUF5054"/>
    <property type="match status" value="1"/>
</dbReference>
<reference evidence="1" key="1">
    <citation type="submission" date="2019-08" db="EMBL/GenBank/DDBJ databases">
        <authorList>
            <person name="Kucharzyk K."/>
            <person name="Murdoch R.W."/>
            <person name="Higgins S."/>
            <person name="Loffler F."/>
        </authorList>
    </citation>
    <scope>NUCLEOTIDE SEQUENCE</scope>
</reference>
<dbReference type="EMBL" id="VSSQ01001150">
    <property type="protein sequence ID" value="MPM05628.1"/>
    <property type="molecule type" value="Genomic_DNA"/>
</dbReference>